<dbReference type="EMBL" id="CAQQ02015479">
    <property type="status" value="NOT_ANNOTATED_CDS"/>
    <property type="molecule type" value="Genomic_DNA"/>
</dbReference>
<comment type="subunit">
    <text evidence="1">Heterodimer of 2 subunits, IMMPL1 and IMMPL2.</text>
</comment>
<dbReference type="InterPro" id="IPR019757">
    <property type="entry name" value="Pept_S26A_signal_pept_1_Lys-AS"/>
</dbReference>
<dbReference type="InterPro" id="IPR007197">
    <property type="entry name" value="rSAM"/>
</dbReference>
<keyword evidence="14" id="KW-1185">Reference proteome</keyword>
<dbReference type="Pfam" id="PF01938">
    <property type="entry name" value="TRAM"/>
    <property type="match status" value="1"/>
</dbReference>
<accession>T1GEQ1</accession>
<evidence type="ECO:0000259" key="12">
    <source>
        <dbReference type="PROSITE" id="PS51918"/>
    </source>
</evidence>
<dbReference type="InterPro" id="IPR023404">
    <property type="entry name" value="rSAM_horseshoe"/>
</dbReference>
<dbReference type="EMBL" id="CAQQ02015481">
    <property type="status" value="NOT_ANNOTATED_CDS"/>
    <property type="molecule type" value="Genomic_DNA"/>
</dbReference>
<feature type="domain" description="TRAM" evidence="10">
    <location>
        <begin position="397"/>
        <end position="469"/>
    </location>
</feature>
<evidence type="ECO:0000256" key="3">
    <source>
        <dbReference type="ARBA" id="ARBA00022691"/>
    </source>
</evidence>
<keyword evidence="9" id="KW-0496">Mitochondrion</keyword>
<keyword evidence="9" id="KW-0472">Membrane</keyword>
<dbReference type="Proteomes" id="UP000015102">
    <property type="component" value="Unassembled WGS sequence"/>
</dbReference>
<keyword evidence="9" id="KW-0645">Protease</keyword>
<dbReference type="GO" id="GO:0005743">
    <property type="term" value="C:mitochondrial inner membrane"/>
    <property type="evidence" value="ECO:0007669"/>
    <property type="project" value="UniProtKB-SubCell"/>
</dbReference>
<evidence type="ECO:0000256" key="2">
    <source>
        <dbReference type="ARBA" id="ARBA00022485"/>
    </source>
</evidence>
<evidence type="ECO:0000256" key="9">
    <source>
        <dbReference type="RuleBase" id="RU362041"/>
    </source>
</evidence>
<name>T1GEQ1_MEGSC</name>
<evidence type="ECO:0000256" key="4">
    <source>
        <dbReference type="ARBA" id="ARBA00022723"/>
    </source>
</evidence>
<evidence type="ECO:0000256" key="7">
    <source>
        <dbReference type="ARBA" id="ARBA00023014"/>
    </source>
</evidence>
<dbReference type="FunFam" id="3.40.50.12160:FF:000003">
    <property type="entry name" value="CDK5 regulatory subunit-associated protein 1"/>
    <property type="match status" value="1"/>
</dbReference>
<proteinExistence type="inferred from homology"/>
<dbReference type="CDD" id="cd06530">
    <property type="entry name" value="S26_SPase_I"/>
    <property type="match status" value="1"/>
</dbReference>
<dbReference type="InterPro" id="IPR002792">
    <property type="entry name" value="TRAM_dom"/>
</dbReference>
<evidence type="ECO:0000313" key="13">
    <source>
        <dbReference type="EnsemblMetazoa" id="MESCA001822-PA"/>
    </source>
</evidence>
<protein>
    <recommendedName>
        <fullName evidence="9">Mitochondrial inner membrane protease subunit</fullName>
        <ecNumber evidence="9">3.4.21.-</ecNumber>
    </recommendedName>
</protein>
<keyword evidence="6" id="KW-0408">Iron</keyword>
<dbReference type="Gene3D" id="3.40.50.12160">
    <property type="entry name" value="Methylthiotransferase, N-terminal domain"/>
    <property type="match status" value="1"/>
</dbReference>
<dbReference type="InterPro" id="IPR006638">
    <property type="entry name" value="Elp3/MiaA/NifB-like_rSAM"/>
</dbReference>
<dbReference type="HOGENOM" id="CLU_429139_0_0_1"/>
<keyword evidence="5 9" id="KW-0378">Hydrolase</keyword>
<evidence type="ECO:0000259" key="11">
    <source>
        <dbReference type="PROSITE" id="PS51449"/>
    </source>
</evidence>
<dbReference type="InterPro" id="IPR000223">
    <property type="entry name" value="Pept_S26A_signal_pept_1"/>
</dbReference>
<dbReference type="GO" id="GO:0046872">
    <property type="term" value="F:metal ion binding"/>
    <property type="evidence" value="ECO:0007669"/>
    <property type="project" value="UniProtKB-KW"/>
</dbReference>
<dbReference type="SUPFAM" id="SSF102114">
    <property type="entry name" value="Radical SAM enzymes"/>
    <property type="match status" value="1"/>
</dbReference>
<dbReference type="GO" id="GO:0035597">
    <property type="term" value="F:tRNA-2-methylthio-N(6)-dimethylallyladenosine(37) synthase activity"/>
    <property type="evidence" value="ECO:0007669"/>
    <property type="project" value="TreeGrafter"/>
</dbReference>
<dbReference type="PROSITE" id="PS00761">
    <property type="entry name" value="SPASE_I_3"/>
    <property type="match status" value="1"/>
</dbReference>
<dbReference type="EMBL" id="CAQQ02015480">
    <property type="status" value="NOT_ANNOTATED_CDS"/>
    <property type="molecule type" value="Genomic_DNA"/>
</dbReference>
<dbReference type="GO" id="GO:0005829">
    <property type="term" value="C:cytosol"/>
    <property type="evidence" value="ECO:0007669"/>
    <property type="project" value="TreeGrafter"/>
</dbReference>
<feature type="domain" description="Radical SAM core" evidence="12">
    <location>
        <begin position="146"/>
        <end position="394"/>
    </location>
</feature>
<keyword evidence="4" id="KW-0479">Metal-binding</keyword>
<dbReference type="InterPro" id="IPR013848">
    <property type="entry name" value="Methylthiotransferase_N"/>
</dbReference>
<dbReference type="PROSITE" id="PS51449">
    <property type="entry name" value="MTTASE_N"/>
    <property type="match status" value="1"/>
</dbReference>
<organism evidence="13 14">
    <name type="scientific">Megaselia scalaris</name>
    <name type="common">Humpbacked fly</name>
    <name type="synonym">Phora scalaris</name>
    <dbReference type="NCBI Taxonomy" id="36166"/>
    <lineage>
        <taxon>Eukaryota</taxon>
        <taxon>Metazoa</taxon>
        <taxon>Ecdysozoa</taxon>
        <taxon>Arthropoda</taxon>
        <taxon>Hexapoda</taxon>
        <taxon>Insecta</taxon>
        <taxon>Pterygota</taxon>
        <taxon>Neoptera</taxon>
        <taxon>Endopterygota</taxon>
        <taxon>Diptera</taxon>
        <taxon>Brachycera</taxon>
        <taxon>Muscomorpha</taxon>
        <taxon>Platypezoidea</taxon>
        <taxon>Phoridae</taxon>
        <taxon>Megaseliini</taxon>
        <taxon>Megaselia</taxon>
    </lineage>
</organism>
<evidence type="ECO:0000256" key="8">
    <source>
        <dbReference type="PIRSR" id="PIRSR600223-1"/>
    </source>
</evidence>
<dbReference type="Pfam" id="PF10502">
    <property type="entry name" value="Peptidase_S26"/>
    <property type="match status" value="1"/>
</dbReference>
<dbReference type="EMBL" id="CAQQ02015482">
    <property type="status" value="NOT_ANNOTATED_CDS"/>
    <property type="molecule type" value="Genomic_DNA"/>
</dbReference>
<dbReference type="AlphaFoldDB" id="T1GEQ1"/>
<evidence type="ECO:0000259" key="10">
    <source>
        <dbReference type="PROSITE" id="PS50926"/>
    </source>
</evidence>
<dbReference type="PROSITE" id="PS51918">
    <property type="entry name" value="RADICAL_SAM"/>
    <property type="match status" value="1"/>
</dbReference>
<dbReference type="SMART" id="SM00729">
    <property type="entry name" value="Elp3"/>
    <property type="match status" value="1"/>
</dbReference>
<comment type="similarity">
    <text evidence="9">Belongs to the peptidase S26 family.</text>
</comment>
<dbReference type="GO" id="GO:0051539">
    <property type="term" value="F:4 iron, 4 sulfur cluster binding"/>
    <property type="evidence" value="ECO:0007669"/>
    <property type="project" value="UniProtKB-KW"/>
</dbReference>
<keyword evidence="3" id="KW-0949">S-adenosyl-L-methionine</keyword>
<evidence type="ECO:0000256" key="5">
    <source>
        <dbReference type="ARBA" id="ARBA00022801"/>
    </source>
</evidence>
<sequence length="638" mass="72342">MCVPRMILSRLNILRTLRSSRAICNGIPCFNKTNFKDKLQQGPDLKEFLIVGKNFPKEPNVTENVPYLNIEDFSGNQRKVFFEVYGCQMNVNDTEIVWSILKNNQYVKVDDAKDADVILIMTCSVREGAESKIWNRLKHLQPMKNKRSKKHGPLQIGVLGCMAERLKEKLLEKERWVDVVAGPDSYKDLPRLLTVTKSTNQSMVNVLLSLDETYADVKPMRLNSDAVTAYVSIMRGGKERSRPLPSIKDEVQDLVKSGIKEITLLVIEAIIRHKNICKSLHMPAQSGSSSVLERMRRGYPRESYIELIKHIRTKIPEVSLSTDMICGFCGETEEEFADTISLMEEIKYNVAYLFAYSMREKTTAHRRFEDNVPQDVKIRRLQEMVKVFRKGATEMQSKFNGTEQLILIEGKSKRSDEQLFGRNDANIKVIVPSIEVPSNNGSSLMKPGDFVKVKKMARFLAKAAAAAAYIAQYGCITHCVFEYVGDFVVCSGPSMEPTLSSNHILMTERISARMHNLKRGDIIIAKNPTNPNQHICKRIMGMPGDMITLKPHPESILAEALWTDEKEAACAAEDGAEFAKIRRPREERVVVPRGHVWIEGDNSENSSDSRYYGPIPQGLIKSRAICRIWPMDKLSFIS</sequence>
<dbReference type="SUPFAM" id="SSF51306">
    <property type="entry name" value="LexA/Signal peptidase"/>
    <property type="match status" value="1"/>
</dbReference>
<dbReference type="InterPro" id="IPR058240">
    <property type="entry name" value="rSAM_sf"/>
</dbReference>
<evidence type="ECO:0000256" key="6">
    <source>
        <dbReference type="ARBA" id="ARBA00023004"/>
    </source>
</evidence>
<evidence type="ECO:0000313" key="14">
    <source>
        <dbReference type="Proteomes" id="UP000015102"/>
    </source>
</evidence>
<dbReference type="PROSITE" id="PS50926">
    <property type="entry name" value="TRAM"/>
    <property type="match status" value="1"/>
</dbReference>
<dbReference type="InterPro" id="IPR036286">
    <property type="entry name" value="LexA/Signal_pep-like_sf"/>
</dbReference>
<reference evidence="14" key="1">
    <citation type="submission" date="2013-02" db="EMBL/GenBank/DDBJ databases">
        <authorList>
            <person name="Hughes D."/>
        </authorList>
    </citation>
    <scope>NUCLEOTIDE SEQUENCE</scope>
    <source>
        <strain>Durham</strain>
        <strain evidence="14">NC isolate 2 -- Noor lab</strain>
    </source>
</reference>
<dbReference type="GO" id="GO:0006465">
    <property type="term" value="P:signal peptide processing"/>
    <property type="evidence" value="ECO:0007669"/>
    <property type="project" value="InterPro"/>
</dbReference>
<keyword evidence="7" id="KW-0411">Iron-sulfur</keyword>
<dbReference type="NCBIfam" id="TIGR02227">
    <property type="entry name" value="sigpep_I_bact"/>
    <property type="match status" value="1"/>
</dbReference>
<dbReference type="EC" id="3.4.21.-" evidence="9"/>
<reference evidence="13" key="2">
    <citation type="submission" date="2015-06" db="UniProtKB">
        <authorList>
            <consortium name="EnsemblMetazoa"/>
        </authorList>
    </citation>
    <scope>IDENTIFICATION</scope>
</reference>
<dbReference type="InterPro" id="IPR038135">
    <property type="entry name" value="Methylthiotransferase_N_sf"/>
</dbReference>
<comment type="subcellular location">
    <subcellularLocation>
        <location evidence="9">Mitochondrion inner membrane</location>
    </subcellularLocation>
</comment>
<keyword evidence="2" id="KW-0004">4Fe-4S</keyword>
<dbReference type="Gene3D" id="3.80.30.20">
    <property type="entry name" value="tm_1862 like domain"/>
    <property type="match status" value="1"/>
</dbReference>
<dbReference type="InterPro" id="IPR019758">
    <property type="entry name" value="Pept_S26A_signal_pept_1_CS"/>
</dbReference>
<dbReference type="PANTHER" id="PTHR43020">
    <property type="entry name" value="CDK5 REGULATORY SUBUNIT-ASSOCIATED PROTEIN 1"/>
    <property type="match status" value="1"/>
</dbReference>
<dbReference type="PANTHER" id="PTHR43020:SF2">
    <property type="entry name" value="MITOCHONDRIAL TRNA METHYLTHIOTRANSFERASE CDK5RAP1"/>
    <property type="match status" value="1"/>
</dbReference>
<dbReference type="PROSITE" id="PS00760">
    <property type="entry name" value="SPASE_I_2"/>
    <property type="match status" value="1"/>
</dbReference>
<dbReference type="STRING" id="36166.T1GEQ1"/>
<dbReference type="InterPro" id="IPR019533">
    <property type="entry name" value="Peptidase_S26"/>
</dbReference>
<dbReference type="Pfam" id="PF00919">
    <property type="entry name" value="UPF0004"/>
    <property type="match status" value="1"/>
</dbReference>
<dbReference type="Pfam" id="PF04055">
    <property type="entry name" value="Radical_SAM"/>
    <property type="match status" value="1"/>
</dbReference>
<dbReference type="PRINTS" id="PR00727">
    <property type="entry name" value="LEADERPTASE"/>
</dbReference>
<feature type="active site" evidence="8">
    <location>
        <position position="537"/>
    </location>
</feature>
<dbReference type="GO" id="GO:1905370">
    <property type="term" value="C:serine-type endopeptidase complex"/>
    <property type="evidence" value="ECO:0007669"/>
    <property type="project" value="UniProtKB-ARBA"/>
</dbReference>
<evidence type="ECO:0000256" key="1">
    <source>
        <dbReference type="ARBA" id="ARBA00011805"/>
    </source>
</evidence>
<dbReference type="Gene3D" id="2.10.109.10">
    <property type="entry name" value="Umud Fragment, subunit A"/>
    <property type="match status" value="1"/>
</dbReference>
<feature type="active site" evidence="8">
    <location>
        <position position="494"/>
    </location>
</feature>
<keyword evidence="9" id="KW-0999">Mitochondrion inner membrane</keyword>
<dbReference type="GO" id="GO:0098796">
    <property type="term" value="C:membrane protein complex"/>
    <property type="evidence" value="ECO:0007669"/>
    <property type="project" value="UniProtKB-ARBA"/>
</dbReference>
<dbReference type="GO" id="GO:0004252">
    <property type="term" value="F:serine-type endopeptidase activity"/>
    <property type="evidence" value="ECO:0007669"/>
    <property type="project" value="InterPro"/>
</dbReference>
<feature type="domain" description="MTTase N-terminal" evidence="11">
    <location>
        <begin position="78"/>
        <end position="198"/>
    </location>
</feature>
<dbReference type="EnsemblMetazoa" id="MESCA001822-RA">
    <property type="protein sequence ID" value="MESCA001822-PA"/>
    <property type="gene ID" value="MESCA001822"/>
</dbReference>